<dbReference type="Proteomes" id="UP001232148">
    <property type="component" value="Unassembled WGS sequence"/>
</dbReference>
<organism evidence="1 2">
    <name type="scientific">Colletotrichum zoysiae</name>
    <dbReference type="NCBI Taxonomy" id="1216348"/>
    <lineage>
        <taxon>Eukaryota</taxon>
        <taxon>Fungi</taxon>
        <taxon>Dikarya</taxon>
        <taxon>Ascomycota</taxon>
        <taxon>Pezizomycotina</taxon>
        <taxon>Sordariomycetes</taxon>
        <taxon>Hypocreomycetidae</taxon>
        <taxon>Glomerellales</taxon>
        <taxon>Glomerellaceae</taxon>
        <taxon>Colletotrichum</taxon>
        <taxon>Colletotrichum graminicola species complex</taxon>
    </lineage>
</organism>
<proteinExistence type="predicted"/>
<comment type="caution">
    <text evidence="1">The sequence shown here is derived from an EMBL/GenBank/DDBJ whole genome shotgun (WGS) entry which is preliminary data.</text>
</comment>
<sequence length="84" mass="8740">MCAAVRVGSRLLILPYGPPFQPPLLVPIPIALLVLASPSGFVLSPFPLFLSLSAALPAAGDLAGTHTPLPFMRYHAPKPPPSTS</sequence>
<gene>
    <name evidence="1" type="ORF">LX32DRAFT_636887</name>
</gene>
<evidence type="ECO:0000313" key="1">
    <source>
        <dbReference type="EMBL" id="KAK2031871.1"/>
    </source>
</evidence>
<protein>
    <submittedName>
        <fullName evidence="1">Uncharacterized protein</fullName>
    </submittedName>
</protein>
<evidence type="ECO:0000313" key="2">
    <source>
        <dbReference type="Proteomes" id="UP001232148"/>
    </source>
</evidence>
<reference evidence="1" key="1">
    <citation type="submission" date="2021-06" db="EMBL/GenBank/DDBJ databases">
        <title>Comparative genomics, transcriptomics and evolutionary studies reveal genomic signatures of adaptation to plant cell wall in hemibiotrophic fungi.</title>
        <authorList>
            <consortium name="DOE Joint Genome Institute"/>
            <person name="Baroncelli R."/>
            <person name="Diaz J.F."/>
            <person name="Benocci T."/>
            <person name="Peng M."/>
            <person name="Battaglia E."/>
            <person name="Haridas S."/>
            <person name="Andreopoulos W."/>
            <person name="Labutti K."/>
            <person name="Pangilinan J."/>
            <person name="Floch G.L."/>
            <person name="Makela M.R."/>
            <person name="Henrissat B."/>
            <person name="Grigoriev I.V."/>
            <person name="Crouch J.A."/>
            <person name="De Vries R.P."/>
            <person name="Sukno S.A."/>
            <person name="Thon M.R."/>
        </authorList>
    </citation>
    <scope>NUCLEOTIDE SEQUENCE</scope>
    <source>
        <strain evidence="1">MAFF235873</strain>
    </source>
</reference>
<dbReference type="EMBL" id="MU842836">
    <property type="protein sequence ID" value="KAK2031871.1"/>
    <property type="molecule type" value="Genomic_DNA"/>
</dbReference>
<accession>A0AAD9M2L8</accession>
<name>A0AAD9M2L8_9PEZI</name>
<dbReference type="AlphaFoldDB" id="A0AAD9M2L8"/>
<keyword evidence="2" id="KW-1185">Reference proteome</keyword>